<sequence>MAPFEPFKRSQITSSTGRNLVWNNSVQSLFLTRHSGFRAEAAWMFRGGEQGLDVSSEHSESANEDILMFFFFQLDLATRVQYALNMEQYDIAKQLRNKLAEVR</sequence>
<evidence type="ECO:0008006" key="2">
    <source>
        <dbReference type="Google" id="ProtNLM"/>
    </source>
</evidence>
<dbReference type="InterPro" id="IPR053189">
    <property type="entry name" value="Clp_protease_adapter_ClpF"/>
</dbReference>
<dbReference type="ExpressionAtlas" id="C6TBZ9">
    <property type="expression patterns" value="baseline and differential"/>
</dbReference>
<dbReference type="PANTHER" id="PTHR48439">
    <property type="entry name" value="HEMIMETHYLATED DNA-BINDING DOMAIN-CONTAINING PROTEIN"/>
    <property type="match status" value="1"/>
</dbReference>
<protein>
    <recommendedName>
        <fullName evidence="2">UVR domain-containing protein</fullName>
    </recommendedName>
</protein>
<dbReference type="EMBL" id="BT095075">
    <property type="protein sequence ID" value="ACU19351.1"/>
    <property type="molecule type" value="mRNA"/>
</dbReference>
<dbReference type="AlphaFoldDB" id="C6TBZ9"/>
<organism evidence="1">
    <name type="scientific">Glycine max</name>
    <name type="common">Soybean</name>
    <name type="synonym">Glycine hispida</name>
    <dbReference type="NCBI Taxonomy" id="3847"/>
    <lineage>
        <taxon>Eukaryota</taxon>
        <taxon>Viridiplantae</taxon>
        <taxon>Streptophyta</taxon>
        <taxon>Embryophyta</taxon>
        <taxon>Tracheophyta</taxon>
        <taxon>Spermatophyta</taxon>
        <taxon>Magnoliopsida</taxon>
        <taxon>eudicotyledons</taxon>
        <taxon>Gunneridae</taxon>
        <taxon>Pentapetalae</taxon>
        <taxon>rosids</taxon>
        <taxon>fabids</taxon>
        <taxon>Fabales</taxon>
        <taxon>Fabaceae</taxon>
        <taxon>Papilionoideae</taxon>
        <taxon>50 kb inversion clade</taxon>
        <taxon>NPAAA clade</taxon>
        <taxon>indigoferoid/millettioid clade</taxon>
        <taxon>Phaseoleae</taxon>
        <taxon>Glycine</taxon>
        <taxon>Glycine subgen. Soja</taxon>
    </lineage>
</organism>
<accession>C6TBZ9</accession>
<name>C6TBZ9_SOYBN</name>
<evidence type="ECO:0000313" key="1">
    <source>
        <dbReference type="EMBL" id="ACU19351.1"/>
    </source>
</evidence>
<proteinExistence type="evidence at transcript level"/>
<reference evidence="1" key="1">
    <citation type="submission" date="2009-08" db="EMBL/GenBank/DDBJ databases">
        <authorList>
            <person name="Cheung F."/>
            <person name="Xiao Y."/>
            <person name="Chan A."/>
            <person name="Moskal W."/>
            <person name="Town C.D."/>
        </authorList>
    </citation>
    <scope>NUCLEOTIDE SEQUENCE</scope>
</reference>
<dbReference type="PANTHER" id="PTHR48439:SF1">
    <property type="entry name" value="HEMIMETHYLATED DNA-BINDING DOMAIN-CONTAINING PROTEIN"/>
    <property type="match status" value="1"/>
</dbReference>